<comment type="caution">
    <text evidence="1">The sequence shown here is derived from an EMBL/GenBank/DDBJ whole genome shotgun (WGS) entry which is preliminary data.</text>
</comment>
<organism evidence="1 2">
    <name type="scientific">Tumebacillus permanentifrigoris</name>
    <dbReference type="NCBI Taxonomy" id="378543"/>
    <lineage>
        <taxon>Bacteria</taxon>
        <taxon>Bacillati</taxon>
        <taxon>Bacillota</taxon>
        <taxon>Bacilli</taxon>
        <taxon>Bacillales</taxon>
        <taxon>Alicyclobacillaceae</taxon>
        <taxon>Tumebacillus</taxon>
    </lineage>
</organism>
<proteinExistence type="predicted"/>
<dbReference type="Proteomes" id="UP000245634">
    <property type="component" value="Unassembled WGS sequence"/>
</dbReference>
<reference evidence="1 2" key="1">
    <citation type="submission" date="2018-05" db="EMBL/GenBank/DDBJ databases">
        <title>Genomic Encyclopedia of Type Strains, Phase IV (KMG-IV): sequencing the most valuable type-strain genomes for metagenomic binning, comparative biology and taxonomic classification.</title>
        <authorList>
            <person name="Goeker M."/>
        </authorList>
    </citation>
    <scope>NUCLEOTIDE SEQUENCE [LARGE SCALE GENOMIC DNA]</scope>
    <source>
        <strain evidence="1 2">DSM 18773</strain>
    </source>
</reference>
<dbReference type="AlphaFoldDB" id="A0A316D8F7"/>
<keyword evidence="2" id="KW-1185">Reference proteome</keyword>
<accession>A0A316D8F7</accession>
<dbReference type="RefSeq" id="WP_281272778.1">
    <property type="nucleotide sequence ID" value="NZ_QGGL01000012.1"/>
</dbReference>
<sequence length="43" mass="4897">MKQPSQEALRNLCKFFMNVALPRMTEEQFAQISNVPSQQGQVA</sequence>
<protein>
    <submittedName>
        <fullName evidence="1">Uncharacterized protein</fullName>
    </submittedName>
</protein>
<evidence type="ECO:0000313" key="2">
    <source>
        <dbReference type="Proteomes" id="UP000245634"/>
    </source>
</evidence>
<dbReference type="EMBL" id="QGGL01000012">
    <property type="protein sequence ID" value="PWK10208.1"/>
    <property type="molecule type" value="Genomic_DNA"/>
</dbReference>
<name>A0A316D8F7_9BACL</name>
<gene>
    <name evidence="1" type="ORF">C7459_11229</name>
</gene>
<evidence type="ECO:0000313" key="1">
    <source>
        <dbReference type="EMBL" id="PWK10208.1"/>
    </source>
</evidence>